<feature type="domain" description="DUF4218" evidence="7">
    <location>
        <begin position="670"/>
        <end position="781"/>
    </location>
</feature>
<feature type="domain" description="Ubiquitin-like protease family profile" evidence="5">
    <location>
        <begin position="1732"/>
        <end position="1768"/>
    </location>
</feature>
<accession>A0AAP0D2I3</accession>
<evidence type="ECO:0000256" key="2">
    <source>
        <dbReference type="ARBA" id="ARBA00022670"/>
    </source>
</evidence>
<dbReference type="InterPro" id="IPR004242">
    <property type="entry name" value="Transposase_21"/>
</dbReference>
<feature type="region of interest" description="Disordered" evidence="4">
    <location>
        <begin position="1378"/>
        <end position="1413"/>
    </location>
</feature>
<keyword evidence="2" id="KW-0645">Protease</keyword>
<dbReference type="EMBL" id="JBCNJP010000017">
    <property type="protein sequence ID" value="KAK9064957.1"/>
    <property type="molecule type" value="Genomic_DNA"/>
</dbReference>
<organism evidence="9 10">
    <name type="scientific">Deinandra increscens subsp. villosa</name>
    <dbReference type="NCBI Taxonomy" id="3103831"/>
    <lineage>
        <taxon>Eukaryota</taxon>
        <taxon>Viridiplantae</taxon>
        <taxon>Streptophyta</taxon>
        <taxon>Embryophyta</taxon>
        <taxon>Tracheophyta</taxon>
        <taxon>Spermatophyta</taxon>
        <taxon>Magnoliopsida</taxon>
        <taxon>eudicotyledons</taxon>
        <taxon>Gunneridae</taxon>
        <taxon>Pentapetalae</taxon>
        <taxon>asterids</taxon>
        <taxon>campanulids</taxon>
        <taxon>Asterales</taxon>
        <taxon>Asteraceae</taxon>
        <taxon>Asteroideae</taxon>
        <taxon>Heliantheae alliance</taxon>
        <taxon>Madieae</taxon>
        <taxon>Madiinae</taxon>
        <taxon>Deinandra</taxon>
    </lineage>
</organism>
<evidence type="ECO:0000259" key="7">
    <source>
        <dbReference type="Pfam" id="PF13960"/>
    </source>
</evidence>
<feature type="domain" description="Transposase-associated" evidence="8">
    <location>
        <begin position="3"/>
        <end position="75"/>
    </location>
</feature>
<keyword evidence="10" id="KW-1185">Reference proteome</keyword>
<comment type="similarity">
    <text evidence="1">Belongs to the peptidase C48 family.</text>
</comment>
<feature type="domain" description="DUF4216" evidence="6">
    <location>
        <begin position="944"/>
        <end position="1008"/>
    </location>
</feature>
<sequence>MDKSWMSSDRLSKAYDEGVNAFLEFAQSNNPESDLIRCPCVNCNNLWHHSIDSVSYHLFAHGFDEKYTVWSFHGEDPPTFEVRCPAESSRPEFDYTKEMLHDAFAYEEKEPDALKSLLEECDKPLYEGSTHNALSGLMIFQHLKGQFGWSDTSFDALLGALKTVLPAKNTIPSSMYEAKKMLKGIGLEYEKFHACENDCVLFWNEYKDASECPTCGTSRWKTNTKNVPRKVLWYFPPIPRFRRMFSSPEIAHDLTWHAQGRSNDGKLTHPSDSPSWKLVDNTWKEFGRESRNLRLALSADGINPHKSLSSKHSCWPVTLVTYNLPSYLCMSRKFMMLTLLISGPKQPGNNIDVYLAPLIADLKLLWETGVRTFDAYKKEYFNLRAILLWTINDFPAYGNLSGCVTKGYNACPICSENTCSQWLPKSRKVCFLGHRRFLPSKHPFRKRKKDFNNEQESDVPKKPLSGEEIYNYLAGFENAWGQKIKSKTEKSKKKNPKKKKVTIDERAKFWHKKSIFFELEYWKKLLVRHQLDVMHIEKNVCESIYGTLLNLPNKTKDGLKARQDLEDLGIKPELQAQPKGNRLYLPPAIYTLNSSEKHQFYDTLSNIKVPDGYSSNFKNLVSDDVSKMNGLKSNDCHVLMQQLLPFAIKGVLNVKVRKTIIDLCHFFNELCSKVVDVSKLSKLQSNIVSTLCLLEKYFPPSFFDVMIHLMVHLVREVRLCGPVHFRWMYPFERFMKTLKGYVRNHYRPEGCIAECYVAEEALEFCSAYLKNGNSIGNPHDRVDERIRTGKPLSRATSDVVETKSLDEAHLYVLRNTAIVESYTKQHMLELKDLNPRRNSTWLQSQHSRTFISWFKNEVEKRLANGEDICETVSWLARGPNYVVKKYTGFVINEYKFHTTSRDESRTTQCSGVSIVAHTMQIASAKDSNPVYGAVTYYGRIKEIWELDYHTFTIPVFMCDWVDSRGVKKDDFGFTVVNFGRLGHQSERFILASQARQVFYVQDQQDKNLSVVGFTPHKMYKYGDDVENDDMLEFDATVDVQDPNLADLDDDFDCTRSDDEGILVVFWAMADPENEKVSHEDDSDHEDQDSKSQRGPTVKSKTKKKRVVVTYNKRGVPYGETATQLSTFEGMCARTMVPITYERWYDVGDQIKEACWKHVSANFVLNPKGRKRSLQSVGTKWKNFKHTLYKKFILARKDDPEADLLTPPAMYPFLKEPDWKLFVAQHSSKQWEEKSKKAQKTRAKNKYNHRLSRKGYSGLIEELVKETGKEEEEIDRATCWKKARQLKSGGFDLDVQKVVDKMEKLEKQDKHEDVSCGTEDVLTQALGNEEQRGRVRGMGKFVSHQQYFHLPKTVKGYLDKEKKKINRRLTEVEDKLERLTRGGRSATPVSEAASCQMGNDDEEAPEDDKEHDDDKSCYLAVDVPTNIVARGTIMNWNDSDENIEVMVQTCTQGEASLPFPLEEEFVEKVQDALGYILRWPRHLVIQFSDLTKMAKKKKKTEKVVDRKDVTKGEETKDVKKGEERKDEATKGEERKDEAKKVEEREDKAKMIEATKDEERKDECKETGKGNKKRQKDDFQVITGEAVKEFKERKKSKVIEKESLQRKIMTRGHRKKRVRMESFAMSMAAMMVDGQMTQVDSIKVSCEDDLFGYDSFTYLNWNDFDSVFAMDVLSGAVISSYTMYLYEQIKNGGKVDHGICFITPTATMQFNKKGMIKNVDDSSRLVADRLKGRKGNDIVLLPYNPGEHWVLGVIDMKNMDCYYLDSLRPSSVNFQFKQIVDA</sequence>
<evidence type="ECO:0000256" key="1">
    <source>
        <dbReference type="ARBA" id="ARBA00005234"/>
    </source>
</evidence>
<dbReference type="InterPro" id="IPR003653">
    <property type="entry name" value="Peptidase_C48_C"/>
</dbReference>
<dbReference type="Pfam" id="PF02902">
    <property type="entry name" value="Peptidase_C48"/>
    <property type="match status" value="1"/>
</dbReference>
<reference evidence="9 10" key="1">
    <citation type="submission" date="2024-04" db="EMBL/GenBank/DDBJ databases">
        <title>The reference genome of an endangered Asteraceae, Deinandra increscens subsp. villosa, native to the Central Coast of California.</title>
        <authorList>
            <person name="Guilliams M."/>
            <person name="Hasenstab-Lehman K."/>
            <person name="Meyer R."/>
            <person name="Mcevoy S."/>
        </authorList>
    </citation>
    <scope>NUCLEOTIDE SEQUENCE [LARGE SCALE GENOMIC DNA]</scope>
    <source>
        <tissue evidence="9">Leaf</tissue>
    </source>
</reference>
<feature type="compositionally biased region" description="Acidic residues" evidence="4">
    <location>
        <begin position="1398"/>
        <end position="1410"/>
    </location>
</feature>
<dbReference type="Pfam" id="PF13952">
    <property type="entry name" value="DUF4216"/>
    <property type="match status" value="1"/>
</dbReference>
<dbReference type="GO" id="GO:0008234">
    <property type="term" value="F:cysteine-type peptidase activity"/>
    <property type="evidence" value="ECO:0007669"/>
    <property type="project" value="InterPro"/>
</dbReference>
<proteinExistence type="inferred from homology"/>
<protein>
    <recommendedName>
        <fullName evidence="11">Transposase</fullName>
    </recommendedName>
</protein>
<dbReference type="GO" id="GO:0006508">
    <property type="term" value="P:proteolysis"/>
    <property type="evidence" value="ECO:0007669"/>
    <property type="project" value="UniProtKB-KW"/>
</dbReference>
<evidence type="ECO:0000259" key="8">
    <source>
        <dbReference type="Pfam" id="PF13963"/>
    </source>
</evidence>
<comment type="caution">
    <text evidence="9">The sequence shown here is derived from an EMBL/GenBank/DDBJ whole genome shotgun (WGS) entry which is preliminary data.</text>
</comment>
<gene>
    <name evidence="9" type="ORF">SSX86_016340</name>
</gene>
<evidence type="ECO:0008006" key="11">
    <source>
        <dbReference type="Google" id="ProtNLM"/>
    </source>
</evidence>
<evidence type="ECO:0000256" key="3">
    <source>
        <dbReference type="ARBA" id="ARBA00022801"/>
    </source>
</evidence>
<keyword evidence="3" id="KW-0378">Hydrolase</keyword>
<dbReference type="Pfam" id="PF13960">
    <property type="entry name" value="DUF4218"/>
    <property type="match status" value="1"/>
</dbReference>
<evidence type="ECO:0000259" key="6">
    <source>
        <dbReference type="Pfam" id="PF13952"/>
    </source>
</evidence>
<dbReference type="InterPro" id="IPR025312">
    <property type="entry name" value="DUF4216"/>
</dbReference>
<evidence type="ECO:0000313" key="9">
    <source>
        <dbReference type="EMBL" id="KAK9064957.1"/>
    </source>
</evidence>
<feature type="compositionally biased region" description="Basic and acidic residues" evidence="4">
    <location>
        <begin position="1074"/>
        <end position="1091"/>
    </location>
</feature>
<evidence type="ECO:0000313" key="10">
    <source>
        <dbReference type="Proteomes" id="UP001408789"/>
    </source>
</evidence>
<dbReference type="InterPro" id="IPR025452">
    <property type="entry name" value="DUF4218"/>
</dbReference>
<dbReference type="PANTHER" id="PTHR48258:SF8">
    <property type="entry name" value="DUF4216 DOMAIN-CONTAINING PROTEIN"/>
    <property type="match status" value="1"/>
</dbReference>
<dbReference type="InterPro" id="IPR029480">
    <property type="entry name" value="Transpos_assoc"/>
</dbReference>
<evidence type="ECO:0000259" key="5">
    <source>
        <dbReference type="Pfam" id="PF02902"/>
    </source>
</evidence>
<dbReference type="Pfam" id="PF13963">
    <property type="entry name" value="Transpos_assoc"/>
    <property type="match status" value="1"/>
</dbReference>
<dbReference type="Pfam" id="PF02992">
    <property type="entry name" value="Transposase_21"/>
    <property type="match status" value="1"/>
</dbReference>
<feature type="region of interest" description="Disordered" evidence="4">
    <location>
        <begin position="1500"/>
        <end position="1575"/>
    </location>
</feature>
<dbReference type="PANTHER" id="PTHR48258">
    <property type="entry name" value="DUF4218 DOMAIN-CONTAINING PROTEIN-RELATED"/>
    <property type="match status" value="1"/>
</dbReference>
<dbReference type="Proteomes" id="UP001408789">
    <property type="component" value="Unassembled WGS sequence"/>
</dbReference>
<dbReference type="Gene3D" id="3.40.395.10">
    <property type="entry name" value="Adenoviral Proteinase, Chain A"/>
    <property type="match status" value="1"/>
</dbReference>
<evidence type="ECO:0000256" key="4">
    <source>
        <dbReference type="SAM" id="MobiDB-lite"/>
    </source>
</evidence>
<name>A0AAP0D2I3_9ASTR</name>
<dbReference type="SUPFAM" id="SSF54001">
    <property type="entry name" value="Cysteine proteinases"/>
    <property type="match status" value="1"/>
</dbReference>
<feature type="region of interest" description="Disordered" evidence="4">
    <location>
        <begin position="1074"/>
        <end position="1104"/>
    </location>
</feature>
<dbReference type="InterPro" id="IPR038765">
    <property type="entry name" value="Papain-like_cys_pep_sf"/>
</dbReference>